<reference evidence="2 3" key="1">
    <citation type="submission" date="2019-05" db="EMBL/GenBank/DDBJ databases">
        <title>Another draft genome of Portunus trituberculatus and its Hox gene families provides insights of decapod evolution.</title>
        <authorList>
            <person name="Jeong J.-H."/>
            <person name="Song I."/>
            <person name="Kim S."/>
            <person name="Choi T."/>
            <person name="Kim D."/>
            <person name="Ryu S."/>
            <person name="Kim W."/>
        </authorList>
    </citation>
    <scope>NUCLEOTIDE SEQUENCE [LARGE SCALE GENOMIC DNA]</scope>
    <source>
        <tissue evidence="2">Muscle</tissue>
    </source>
</reference>
<proteinExistence type="predicted"/>
<organism evidence="2 3">
    <name type="scientific">Portunus trituberculatus</name>
    <name type="common">Swimming crab</name>
    <name type="synonym">Neptunus trituberculatus</name>
    <dbReference type="NCBI Taxonomy" id="210409"/>
    <lineage>
        <taxon>Eukaryota</taxon>
        <taxon>Metazoa</taxon>
        <taxon>Ecdysozoa</taxon>
        <taxon>Arthropoda</taxon>
        <taxon>Crustacea</taxon>
        <taxon>Multicrustacea</taxon>
        <taxon>Malacostraca</taxon>
        <taxon>Eumalacostraca</taxon>
        <taxon>Eucarida</taxon>
        <taxon>Decapoda</taxon>
        <taxon>Pleocyemata</taxon>
        <taxon>Brachyura</taxon>
        <taxon>Eubrachyura</taxon>
        <taxon>Portunoidea</taxon>
        <taxon>Portunidae</taxon>
        <taxon>Portuninae</taxon>
        <taxon>Portunus</taxon>
    </lineage>
</organism>
<evidence type="ECO:0000313" key="3">
    <source>
        <dbReference type="Proteomes" id="UP000324222"/>
    </source>
</evidence>
<gene>
    <name evidence="2" type="ORF">E2C01_009386</name>
</gene>
<comment type="caution">
    <text evidence="2">The sequence shown here is derived from an EMBL/GenBank/DDBJ whole genome shotgun (WGS) entry which is preliminary data.</text>
</comment>
<evidence type="ECO:0000313" key="2">
    <source>
        <dbReference type="EMBL" id="MPC16556.1"/>
    </source>
</evidence>
<name>A0A5B7D5I4_PORTR</name>
<feature type="compositionally biased region" description="Basic and acidic residues" evidence="1">
    <location>
        <begin position="8"/>
        <end position="26"/>
    </location>
</feature>
<dbReference type="AlphaFoldDB" id="A0A5B7D5I4"/>
<evidence type="ECO:0000256" key="1">
    <source>
        <dbReference type="SAM" id="MobiDB-lite"/>
    </source>
</evidence>
<protein>
    <submittedName>
        <fullName evidence="2">Uncharacterized protein</fullName>
    </submittedName>
</protein>
<keyword evidence="3" id="KW-1185">Reference proteome</keyword>
<accession>A0A5B7D5I4</accession>
<dbReference type="Proteomes" id="UP000324222">
    <property type="component" value="Unassembled WGS sequence"/>
</dbReference>
<feature type="region of interest" description="Disordered" evidence="1">
    <location>
        <begin position="1"/>
        <end position="29"/>
    </location>
</feature>
<dbReference type="EMBL" id="VSRR010000516">
    <property type="protein sequence ID" value="MPC16556.1"/>
    <property type="molecule type" value="Genomic_DNA"/>
</dbReference>
<sequence length="141" mass="15753">MKKPPKALPERQMEEPMVRRRSKYSETMRIPDVVDNQRVTWSRLEGRALTCEEAHGGEEGGHPGDMHTVALGEADDPEINEAGSQRHHPPVAAVRRRELHHPTPSPGNLPWCARSRQALLVGDWRGQGIVAAYVEGRRLGS</sequence>